<sequence>MLPLLLAFRLASALLLPPRLAPPVSRHSIARLPCMSAAASDDSLSFRQRLRETNVDPRLLAEIVEMPRHPPLLKPFGSAPRFVAAAKTEASLPPESLPEIALIGRSNVGKSSLLNAFTGMQSLAKVSDKPGKTQSLNIFQVGRGEQQFHVVDMPGYGFAFAREEDIATWTQLSASYLQRRRTLRLVLVLVDARVGLKPPDTTLLQFLEANKVAYVLVLTKADAAGPPKRLAQLASLVQQSVGRARFLRKPLAVVSSRTGGGIGKLQRRCIEAVTGKDPMADVDGGWDRSKGRGAATGRGGQVEAGLVEEIWAARTLICTYAPKRGRDTYMSKR</sequence>
<dbReference type="PANTHER" id="PTHR47560">
    <property type="entry name" value="EXPRESSED PROTEIN"/>
    <property type="match status" value="1"/>
</dbReference>
<reference evidence="8 9" key="1">
    <citation type="journal article" date="2024" name="Science">
        <title>Giant polyketide synthase enzymes in the biosynthesis of giant marine polyether toxins.</title>
        <authorList>
            <person name="Fallon T.R."/>
            <person name="Shende V.V."/>
            <person name="Wierzbicki I.H."/>
            <person name="Pendleton A.L."/>
            <person name="Watervoot N.F."/>
            <person name="Auber R.P."/>
            <person name="Gonzalez D.J."/>
            <person name="Wisecaver J.H."/>
            <person name="Moore B.S."/>
        </authorList>
    </citation>
    <scope>NUCLEOTIDE SEQUENCE [LARGE SCALE GENOMIC DNA]</scope>
    <source>
        <strain evidence="8 9">12B1</strain>
    </source>
</reference>
<evidence type="ECO:0000256" key="5">
    <source>
        <dbReference type="ARBA" id="ARBA00022842"/>
    </source>
</evidence>
<dbReference type="HAMAP" id="MF_00321">
    <property type="entry name" value="GTPase_EngB"/>
    <property type="match status" value="1"/>
</dbReference>
<comment type="cofactor">
    <cofactor evidence="1">
        <name>Mg(2+)</name>
        <dbReference type="ChEBI" id="CHEBI:18420"/>
    </cofactor>
</comment>
<dbReference type="InterPro" id="IPR019987">
    <property type="entry name" value="GTP-bd_ribosome_bio_YsxC"/>
</dbReference>
<keyword evidence="9" id="KW-1185">Reference proteome</keyword>
<comment type="similarity">
    <text evidence="2">Belongs to the TRAFAC class TrmE-Era-EngA-EngB-Septin-like GTPase superfamily. EngB GTPase family.</text>
</comment>
<evidence type="ECO:0000313" key="8">
    <source>
        <dbReference type="EMBL" id="KAL1503405.1"/>
    </source>
</evidence>
<dbReference type="InterPro" id="IPR005225">
    <property type="entry name" value="Small_GTP-bd"/>
</dbReference>
<accession>A0AB34IMX1</accession>
<evidence type="ECO:0000256" key="2">
    <source>
        <dbReference type="ARBA" id="ARBA00009638"/>
    </source>
</evidence>
<dbReference type="InterPro" id="IPR027417">
    <property type="entry name" value="P-loop_NTPase"/>
</dbReference>
<dbReference type="PANTHER" id="PTHR47560:SF1">
    <property type="entry name" value="EXPRESSED PROTEIN"/>
    <property type="match status" value="1"/>
</dbReference>
<dbReference type="AlphaFoldDB" id="A0AB34IMX1"/>
<feature type="domain" description="EngB-type G" evidence="7">
    <location>
        <begin position="96"/>
        <end position="275"/>
    </location>
</feature>
<dbReference type="SUPFAM" id="SSF52540">
    <property type="entry name" value="P-loop containing nucleoside triphosphate hydrolases"/>
    <property type="match status" value="1"/>
</dbReference>
<name>A0AB34IMX1_PRYPA</name>
<dbReference type="GO" id="GO:0046872">
    <property type="term" value="F:metal ion binding"/>
    <property type="evidence" value="ECO:0007669"/>
    <property type="project" value="UniProtKB-KW"/>
</dbReference>
<dbReference type="PRINTS" id="PR00326">
    <property type="entry name" value="GTP1OBG"/>
</dbReference>
<keyword evidence="3" id="KW-0479">Metal-binding</keyword>
<gene>
    <name evidence="8" type="ORF">AB1Y20_011456</name>
</gene>
<organism evidence="8 9">
    <name type="scientific">Prymnesium parvum</name>
    <name type="common">Toxic golden alga</name>
    <dbReference type="NCBI Taxonomy" id="97485"/>
    <lineage>
        <taxon>Eukaryota</taxon>
        <taxon>Haptista</taxon>
        <taxon>Haptophyta</taxon>
        <taxon>Prymnesiophyceae</taxon>
        <taxon>Prymnesiales</taxon>
        <taxon>Prymnesiaceae</taxon>
        <taxon>Prymnesium</taxon>
    </lineage>
</organism>
<dbReference type="InterPro" id="IPR006073">
    <property type="entry name" value="GTP-bd"/>
</dbReference>
<keyword evidence="5" id="KW-0460">Magnesium</keyword>
<evidence type="ECO:0000256" key="3">
    <source>
        <dbReference type="ARBA" id="ARBA00022723"/>
    </source>
</evidence>
<evidence type="ECO:0000256" key="6">
    <source>
        <dbReference type="ARBA" id="ARBA00023134"/>
    </source>
</evidence>
<dbReference type="PROSITE" id="PS51706">
    <property type="entry name" value="G_ENGB"/>
    <property type="match status" value="1"/>
</dbReference>
<evidence type="ECO:0000313" key="9">
    <source>
        <dbReference type="Proteomes" id="UP001515480"/>
    </source>
</evidence>
<dbReference type="Gene3D" id="3.40.50.300">
    <property type="entry name" value="P-loop containing nucleotide triphosphate hydrolases"/>
    <property type="match status" value="1"/>
</dbReference>
<dbReference type="EMBL" id="JBGBPQ010000022">
    <property type="protein sequence ID" value="KAL1503405.1"/>
    <property type="molecule type" value="Genomic_DNA"/>
</dbReference>
<dbReference type="NCBIfam" id="TIGR03598">
    <property type="entry name" value="GTPase_YsxC"/>
    <property type="match status" value="1"/>
</dbReference>
<dbReference type="Pfam" id="PF01926">
    <property type="entry name" value="MMR_HSR1"/>
    <property type="match status" value="1"/>
</dbReference>
<evidence type="ECO:0000259" key="7">
    <source>
        <dbReference type="PROSITE" id="PS51706"/>
    </source>
</evidence>
<evidence type="ECO:0000256" key="1">
    <source>
        <dbReference type="ARBA" id="ARBA00001946"/>
    </source>
</evidence>
<keyword evidence="6" id="KW-0342">GTP-binding</keyword>
<evidence type="ECO:0000256" key="4">
    <source>
        <dbReference type="ARBA" id="ARBA00022741"/>
    </source>
</evidence>
<proteinExistence type="inferred from homology"/>
<dbReference type="GO" id="GO:0005525">
    <property type="term" value="F:GTP binding"/>
    <property type="evidence" value="ECO:0007669"/>
    <property type="project" value="UniProtKB-KW"/>
</dbReference>
<dbReference type="NCBIfam" id="TIGR00231">
    <property type="entry name" value="small_GTP"/>
    <property type="match status" value="1"/>
</dbReference>
<protein>
    <recommendedName>
        <fullName evidence="7">EngB-type G domain-containing protein</fullName>
    </recommendedName>
</protein>
<comment type="caution">
    <text evidence="8">The sequence shown here is derived from an EMBL/GenBank/DDBJ whole genome shotgun (WGS) entry which is preliminary data.</text>
</comment>
<dbReference type="Proteomes" id="UP001515480">
    <property type="component" value="Unassembled WGS sequence"/>
</dbReference>
<dbReference type="CDD" id="cd01876">
    <property type="entry name" value="YihA_EngB"/>
    <property type="match status" value="1"/>
</dbReference>
<keyword evidence="4" id="KW-0547">Nucleotide-binding</keyword>
<dbReference type="InterPro" id="IPR030393">
    <property type="entry name" value="G_ENGB_dom"/>
</dbReference>